<dbReference type="OrthoDB" id="9135253at2"/>
<dbReference type="SMART" id="SM00458">
    <property type="entry name" value="RICIN"/>
    <property type="match status" value="1"/>
</dbReference>
<keyword evidence="2" id="KW-0472">Membrane</keyword>
<dbReference type="AlphaFoldDB" id="A0A3L7AUD9"/>
<evidence type="ECO:0000256" key="2">
    <source>
        <dbReference type="SAM" id="Phobius"/>
    </source>
</evidence>
<comment type="caution">
    <text evidence="4">The sequence shown here is derived from an EMBL/GenBank/DDBJ whole genome shotgun (WGS) entry which is preliminary data.</text>
</comment>
<keyword evidence="5" id="KW-1185">Reference proteome</keyword>
<feature type="transmembrane region" description="Helical" evidence="2">
    <location>
        <begin position="20"/>
        <end position="43"/>
    </location>
</feature>
<feature type="domain" description="Ricin B lectin" evidence="3">
    <location>
        <begin position="52"/>
        <end position="178"/>
    </location>
</feature>
<evidence type="ECO:0000313" key="5">
    <source>
        <dbReference type="Proteomes" id="UP000269438"/>
    </source>
</evidence>
<feature type="region of interest" description="Disordered" evidence="1">
    <location>
        <begin position="428"/>
        <end position="472"/>
    </location>
</feature>
<keyword evidence="2" id="KW-0812">Transmembrane</keyword>
<reference evidence="4 5" key="1">
    <citation type="submission" date="2018-10" db="EMBL/GenBank/DDBJ databases">
        <authorList>
            <person name="Li J."/>
        </authorList>
    </citation>
    <scope>NUCLEOTIDE SEQUENCE [LARGE SCALE GENOMIC DNA]</scope>
    <source>
        <strain evidence="4 5">JCM 11654</strain>
    </source>
</reference>
<dbReference type="InterPro" id="IPR000772">
    <property type="entry name" value="Ricin_B_lectin"/>
</dbReference>
<keyword evidence="2" id="KW-1133">Transmembrane helix</keyword>
<dbReference type="Gene3D" id="2.80.10.50">
    <property type="match status" value="2"/>
</dbReference>
<dbReference type="RefSeq" id="WP_121687444.1">
    <property type="nucleotide sequence ID" value="NZ_RCUY01000002.1"/>
</dbReference>
<name>A0A3L7AUD9_9MICO</name>
<dbReference type="Proteomes" id="UP000269438">
    <property type="component" value="Unassembled WGS sequence"/>
</dbReference>
<dbReference type="PROSITE" id="PS50231">
    <property type="entry name" value="RICIN_B_LECTIN"/>
    <property type="match status" value="1"/>
</dbReference>
<sequence length="745" mass="80097">MPSTHPSGRTLASTPPKRRVPIRGIVLTAVLLALIAVCVIPLLTASTNSTARAASPIIGNGRCLDVRDSQSTAGTAVQLFGCNDSAAQQWTWEDDGTVRAFDRCLEVTDGSDATGALVQLGTCSRKSAQQRFAALPDGTLYSAKSAKCLAVQGTPGNRARIGLASCDPAQGSQQWKADTAPGTRYALSGGPAVENQFYADTPNASIIDRDGTFIQQYADAQYESDGPREWSFITGPNVDQAVPATELNEAVNPANPLDKNNDTTWRCNNSPTGLTSTYATGHERYSQRNYCDLAGVWVDPDSGDWYGLVHNEFTPAPFGDRMHYDAIDYAVSTDQGKTWAIKDQVLTSPFGTERGDTATFPADNYYYGDGDQRLFVDNASGYFYVFYASRTIAKPGVEKGQTWMQHVARAPIAQKMAPNSWQKWYDGAWQEPGTGGKESNIIPADGNGPGYTAPKDDYDPTRPGSQPAQVAAGTLPDDSQLTVMNIAWSAYLGKYIGTPQNSLAQDTETQTPLHFYATDDLATQKWTDMGTVESNKNAAWYRWLLDSGSRTSGTILGKTFRSYCSFECSTFTSEYSETTIEPLSKKDLPAPPVKTGKPYRIEATGGAKLGVDEASAWRFTSTEDGFFTITADGSDQVLGVDASGNAGRAWGAVPALAAPASEGDARIGQQWSFQRVTRVSGDRGPGKATDEYRLVNRYSGLALSLGSDANAPAVTAPIRQWNAQPGATGDVRPESSQRLALTPLP</sequence>
<evidence type="ECO:0000259" key="3">
    <source>
        <dbReference type="SMART" id="SM00458"/>
    </source>
</evidence>
<dbReference type="EMBL" id="RCUY01000002">
    <property type="protein sequence ID" value="RLP83784.1"/>
    <property type="molecule type" value="Genomic_DNA"/>
</dbReference>
<protein>
    <recommendedName>
        <fullName evidence="3">Ricin B lectin domain-containing protein</fullName>
    </recommendedName>
</protein>
<dbReference type="SUPFAM" id="SSF50370">
    <property type="entry name" value="Ricin B-like lectins"/>
    <property type="match status" value="2"/>
</dbReference>
<feature type="region of interest" description="Disordered" evidence="1">
    <location>
        <begin position="720"/>
        <end position="745"/>
    </location>
</feature>
<organism evidence="4 5">
    <name type="scientific">Mycetocola lacteus</name>
    <dbReference type="NCBI Taxonomy" id="76637"/>
    <lineage>
        <taxon>Bacteria</taxon>
        <taxon>Bacillati</taxon>
        <taxon>Actinomycetota</taxon>
        <taxon>Actinomycetes</taxon>
        <taxon>Micrococcales</taxon>
        <taxon>Microbacteriaceae</taxon>
        <taxon>Mycetocola</taxon>
    </lineage>
</organism>
<dbReference type="CDD" id="cd00161">
    <property type="entry name" value="beta-trefoil_Ricin-like"/>
    <property type="match status" value="2"/>
</dbReference>
<gene>
    <name evidence="4" type="ORF">D9V34_02955</name>
</gene>
<dbReference type="InterPro" id="IPR035992">
    <property type="entry name" value="Ricin_B-like_lectins"/>
</dbReference>
<dbReference type="Pfam" id="PF00652">
    <property type="entry name" value="Ricin_B_lectin"/>
    <property type="match status" value="1"/>
</dbReference>
<evidence type="ECO:0000256" key="1">
    <source>
        <dbReference type="SAM" id="MobiDB-lite"/>
    </source>
</evidence>
<proteinExistence type="predicted"/>
<evidence type="ECO:0000313" key="4">
    <source>
        <dbReference type="EMBL" id="RLP83784.1"/>
    </source>
</evidence>
<accession>A0A3L7AUD9</accession>